<feature type="domain" description="TPM" evidence="1">
    <location>
        <begin position="3"/>
        <end position="118"/>
    </location>
</feature>
<comment type="caution">
    <text evidence="2">The sequence shown here is derived from an EMBL/GenBank/DDBJ whole genome shotgun (WGS) entry which is preliminary data.</text>
</comment>
<dbReference type="AlphaFoldDB" id="A0A4U0HBP8"/>
<dbReference type="InterPro" id="IPR007621">
    <property type="entry name" value="TPM_dom"/>
</dbReference>
<dbReference type="Proteomes" id="UP000309872">
    <property type="component" value="Unassembled WGS sequence"/>
</dbReference>
<evidence type="ECO:0000259" key="1">
    <source>
        <dbReference type="Pfam" id="PF04536"/>
    </source>
</evidence>
<evidence type="ECO:0000313" key="3">
    <source>
        <dbReference type="Proteomes" id="UP000309872"/>
    </source>
</evidence>
<evidence type="ECO:0000313" key="2">
    <source>
        <dbReference type="EMBL" id="TJY68022.1"/>
    </source>
</evidence>
<accession>A0A4U0HBP8</accession>
<sequence length="144" mass="16352">MAVLSAEEQERVVHAISLAENKTSGEIRVVVENIVGDVEPIAKARQYFEELEMHKTVLRSGVLIYLAVADHQFAIIGDVGIDQRVQHGFWESTTEKMVSFFRNGDYVNGLIEGIHEAGNQLQHFFPRKEDDINELPNDIYFGKH</sequence>
<dbReference type="Pfam" id="PF04536">
    <property type="entry name" value="TPM_phosphatase"/>
    <property type="match status" value="1"/>
</dbReference>
<protein>
    <submittedName>
        <fullName evidence="2">TPM domain-containing protein</fullName>
    </submittedName>
</protein>
<dbReference type="RefSeq" id="WP_136818890.1">
    <property type="nucleotide sequence ID" value="NZ_BMJX01000001.1"/>
</dbReference>
<dbReference type="PANTHER" id="PTHR30373">
    <property type="entry name" value="UPF0603 PROTEIN YGCG"/>
    <property type="match status" value="1"/>
</dbReference>
<proteinExistence type="predicted"/>
<gene>
    <name evidence="2" type="ORF">FAZ19_01820</name>
</gene>
<name>A0A4U0HBP8_9SPHI</name>
<keyword evidence="3" id="KW-1185">Reference proteome</keyword>
<reference evidence="2 3" key="1">
    <citation type="submission" date="2019-04" db="EMBL/GenBank/DDBJ databases">
        <title>Sphingobacterium olei sp. nov., isolated from oil-contaminated soil.</title>
        <authorList>
            <person name="Liu B."/>
        </authorList>
    </citation>
    <scope>NUCLEOTIDE SEQUENCE [LARGE SCALE GENOMIC DNA]</scope>
    <source>
        <strain evidence="2 3">Y3L14</strain>
    </source>
</reference>
<dbReference type="PANTHER" id="PTHR30373:SF8">
    <property type="entry name" value="BLL7265 PROTEIN"/>
    <property type="match status" value="1"/>
</dbReference>
<dbReference type="EMBL" id="SUKA01000001">
    <property type="protein sequence ID" value="TJY68022.1"/>
    <property type="molecule type" value="Genomic_DNA"/>
</dbReference>
<organism evidence="2 3">
    <name type="scientific">Sphingobacterium alkalisoli</name>
    <dbReference type="NCBI Taxonomy" id="1874115"/>
    <lineage>
        <taxon>Bacteria</taxon>
        <taxon>Pseudomonadati</taxon>
        <taxon>Bacteroidota</taxon>
        <taxon>Sphingobacteriia</taxon>
        <taxon>Sphingobacteriales</taxon>
        <taxon>Sphingobacteriaceae</taxon>
        <taxon>Sphingobacterium</taxon>
    </lineage>
</organism>
<dbReference type="Gene3D" id="3.10.310.50">
    <property type="match status" value="1"/>
</dbReference>
<dbReference type="OrthoDB" id="9786161at2"/>